<evidence type="ECO:0000256" key="1">
    <source>
        <dbReference type="SAM" id="SignalP"/>
    </source>
</evidence>
<dbReference type="RefSeq" id="WP_121197812.1">
    <property type="nucleotide sequence ID" value="NZ_RBKU01000001.1"/>
</dbReference>
<evidence type="ECO:0000313" key="2">
    <source>
        <dbReference type="EMBL" id="RKR82187.1"/>
    </source>
</evidence>
<name>A0A495IZR5_9SPHI</name>
<feature type="signal peptide" evidence="1">
    <location>
        <begin position="1"/>
        <end position="19"/>
    </location>
</feature>
<sequence>MKKILLTVIAALSFSTLKAQSDAVTILNGEAPITWLRYKTAGISTLLFSCYFANNGVRYNESINYVIYKKDDQNRIVQLESGVSTGSNTIRWQTKYVADINKLVLVSECGDCTTCDVATPLKLTFSKGSVVKTEKGQDTNEDTLFLYLDYNEKPGIREKIMTVLNYVAQQNADRGVEY</sequence>
<evidence type="ECO:0000313" key="3">
    <source>
        <dbReference type="Proteomes" id="UP000268007"/>
    </source>
</evidence>
<dbReference type="Proteomes" id="UP000268007">
    <property type="component" value="Unassembled WGS sequence"/>
</dbReference>
<proteinExistence type="predicted"/>
<dbReference type="EMBL" id="RBKU01000001">
    <property type="protein sequence ID" value="RKR82187.1"/>
    <property type="molecule type" value="Genomic_DNA"/>
</dbReference>
<feature type="chain" id="PRO_5019725142" evidence="1">
    <location>
        <begin position="20"/>
        <end position="178"/>
    </location>
</feature>
<keyword evidence="3" id="KW-1185">Reference proteome</keyword>
<comment type="caution">
    <text evidence="2">The sequence shown here is derived from an EMBL/GenBank/DDBJ whole genome shotgun (WGS) entry which is preliminary data.</text>
</comment>
<dbReference type="AlphaFoldDB" id="A0A495IZR5"/>
<organism evidence="2 3">
    <name type="scientific">Mucilaginibacter gracilis</name>
    <dbReference type="NCBI Taxonomy" id="423350"/>
    <lineage>
        <taxon>Bacteria</taxon>
        <taxon>Pseudomonadati</taxon>
        <taxon>Bacteroidota</taxon>
        <taxon>Sphingobacteriia</taxon>
        <taxon>Sphingobacteriales</taxon>
        <taxon>Sphingobacteriaceae</taxon>
        <taxon>Mucilaginibacter</taxon>
    </lineage>
</organism>
<protein>
    <submittedName>
        <fullName evidence="2">Uncharacterized protein</fullName>
    </submittedName>
</protein>
<gene>
    <name evidence="2" type="ORF">BDD43_2358</name>
</gene>
<keyword evidence="1" id="KW-0732">Signal</keyword>
<reference evidence="2 3" key="1">
    <citation type="submission" date="2018-10" db="EMBL/GenBank/DDBJ databases">
        <title>Genomic Encyclopedia of Archaeal and Bacterial Type Strains, Phase II (KMG-II): from individual species to whole genera.</title>
        <authorList>
            <person name="Goeker M."/>
        </authorList>
    </citation>
    <scope>NUCLEOTIDE SEQUENCE [LARGE SCALE GENOMIC DNA]</scope>
    <source>
        <strain evidence="2 3">DSM 18602</strain>
    </source>
</reference>
<accession>A0A495IZR5</accession>